<comment type="caution">
    <text evidence="1">The sequence shown here is derived from an EMBL/GenBank/DDBJ whole genome shotgun (WGS) entry which is preliminary data.</text>
</comment>
<accession>A0A834RT87</accession>
<proteinExistence type="predicted"/>
<evidence type="ECO:0000313" key="2">
    <source>
        <dbReference type="EMBL" id="KAI1510419.1"/>
    </source>
</evidence>
<gene>
    <name evidence="2" type="ORF">Ptr86124_010865</name>
    <name evidence="1" type="ORF">PtrM4_118640</name>
</gene>
<sequence>MQYFHITLLAKPTANKDALKLYMHVACGKDLGEGSGIKIMDHSAVAISASLESVGFESRIVGVVEVPWWLHLEETQTSVTVAGLLFTEQLVKSPFTLCTMTSTVVFTTDLNQCM</sequence>
<reference evidence="2" key="3">
    <citation type="journal article" date="2022" name="bioRxiv">
        <title>A global pangenome for the wheat fungal pathogen Pyrenophora tritici-repentis and prediction of effector protein structural homology.</title>
        <authorList>
            <person name="Moolhuijzen P."/>
            <person name="See P.T."/>
            <person name="Shi G."/>
            <person name="Powell H.R."/>
            <person name="Cockram J."/>
            <person name="Jorgensen L.N."/>
            <person name="Benslimane H."/>
            <person name="Strelkov S.E."/>
            <person name="Turner J."/>
            <person name="Liu Z."/>
            <person name="Moffat C.S."/>
        </authorList>
    </citation>
    <scope>NUCLEOTIDE SEQUENCE</scope>
    <source>
        <strain evidence="2">86-124</strain>
    </source>
</reference>
<reference evidence="1 3" key="1">
    <citation type="journal article" date="2018" name="BMC Genomics">
        <title>Comparative genomics of the wheat fungal pathogen Pyrenophora tritici-repentis reveals chromosomal variations and genome plasticity.</title>
        <authorList>
            <person name="Moolhuijzen P."/>
            <person name="See P.T."/>
            <person name="Hane J.K."/>
            <person name="Shi G."/>
            <person name="Liu Z."/>
            <person name="Oliver R.P."/>
            <person name="Moffat C.S."/>
        </authorList>
    </citation>
    <scope>NUCLEOTIDE SEQUENCE [LARGE SCALE GENOMIC DNA]</scope>
    <source>
        <strain evidence="1">M4</strain>
    </source>
</reference>
<evidence type="ECO:0000313" key="4">
    <source>
        <dbReference type="Proteomes" id="UP000249757"/>
    </source>
</evidence>
<keyword evidence="4" id="KW-1185">Reference proteome</keyword>
<name>A0A834RT87_9PLEO</name>
<dbReference type="EMBL" id="NRDI02000017">
    <property type="protein sequence ID" value="KAI1510419.1"/>
    <property type="molecule type" value="Genomic_DNA"/>
</dbReference>
<dbReference type="AlphaFoldDB" id="A0A834RT87"/>
<dbReference type="Proteomes" id="UP000249757">
    <property type="component" value="Unassembled WGS sequence"/>
</dbReference>
<organism evidence="1 3">
    <name type="scientific">Pyrenophora tritici-repentis</name>
    <dbReference type="NCBI Taxonomy" id="45151"/>
    <lineage>
        <taxon>Eukaryota</taxon>
        <taxon>Fungi</taxon>
        <taxon>Dikarya</taxon>
        <taxon>Ascomycota</taxon>
        <taxon>Pezizomycotina</taxon>
        <taxon>Dothideomycetes</taxon>
        <taxon>Pleosporomycetidae</taxon>
        <taxon>Pleosporales</taxon>
        <taxon>Pleosporineae</taxon>
        <taxon>Pleosporaceae</taxon>
        <taxon>Pyrenophora</taxon>
    </lineage>
</organism>
<dbReference type="EMBL" id="NQIK02000006">
    <property type="protein sequence ID" value="KAF7569449.1"/>
    <property type="molecule type" value="Genomic_DNA"/>
</dbReference>
<evidence type="ECO:0000313" key="1">
    <source>
        <dbReference type="EMBL" id="KAF7569449.1"/>
    </source>
</evidence>
<dbReference type="Proteomes" id="UP000245464">
    <property type="component" value="Chromosome 6"/>
</dbReference>
<protein>
    <submittedName>
        <fullName evidence="1">Uncharacterized protein</fullName>
    </submittedName>
</protein>
<reference evidence="4" key="4">
    <citation type="journal article" date="2022" name="Microb. Genom.">
        <title>A global pangenome for the wheat fungal pathogen Pyrenophora tritici-repentis and prediction of effector protein structural homology.</title>
        <authorList>
            <person name="Moolhuijzen P.M."/>
            <person name="See P.T."/>
            <person name="Shi G."/>
            <person name="Powell H.R."/>
            <person name="Cockram J."/>
            <person name="Jorgensen L.N."/>
            <person name="Benslimane H."/>
            <person name="Strelkov S.E."/>
            <person name="Turner J."/>
            <person name="Liu Z."/>
            <person name="Moffat C.S."/>
        </authorList>
    </citation>
    <scope>NUCLEOTIDE SEQUENCE [LARGE SCALE GENOMIC DNA]</scope>
</reference>
<evidence type="ECO:0000313" key="3">
    <source>
        <dbReference type="Proteomes" id="UP000245464"/>
    </source>
</evidence>
<reference evidence="2" key="2">
    <citation type="submission" date="2021-05" db="EMBL/GenBank/DDBJ databases">
        <authorList>
            <person name="Moolhuijzen P.M."/>
            <person name="Moffat C.S."/>
        </authorList>
    </citation>
    <scope>NUCLEOTIDE SEQUENCE</scope>
    <source>
        <strain evidence="2">86-124</strain>
    </source>
</reference>